<gene>
    <name evidence="1" type="ORF">J2S10_005175</name>
</gene>
<organism evidence="1 2">
    <name type="scientific">Neobacillus ginsengisoli</name>
    <dbReference type="NCBI Taxonomy" id="904295"/>
    <lineage>
        <taxon>Bacteria</taxon>
        <taxon>Bacillati</taxon>
        <taxon>Bacillota</taxon>
        <taxon>Bacilli</taxon>
        <taxon>Bacillales</taxon>
        <taxon>Bacillaceae</taxon>
        <taxon>Neobacillus</taxon>
    </lineage>
</organism>
<protein>
    <recommendedName>
        <fullName evidence="3">IDEAL domain-containing protein</fullName>
    </recommendedName>
</protein>
<evidence type="ECO:0000313" key="1">
    <source>
        <dbReference type="EMBL" id="MDQ0201964.1"/>
    </source>
</evidence>
<keyword evidence="2" id="KW-1185">Reference proteome</keyword>
<reference evidence="1 2" key="1">
    <citation type="submission" date="2023-07" db="EMBL/GenBank/DDBJ databases">
        <title>Genomic Encyclopedia of Type Strains, Phase IV (KMG-IV): sequencing the most valuable type-strain genomes for metagenomic binning, comparative biology and taxonomic classification.</title>
        <authorList>
            <person name="Goeker M."/>
        </authorList>
    </citation>
    <scope>NUCLEOTIDE SEQUENCE [LARGE SCALE GENOMIC DNA]</scope>
    <source>
        <strain evidence="1 2">DSM 27594</strain>
    </source>
</reference>
<sequence>MPAYYFQIEKALKRNDYVSVNHRVAALLASYFDILFAKNEIPHPGEKQLVKILKEKATKLPFNMEENLYDLLDSISNFDDRILIEIKKLT</sequence>
<comment type="caution">
    <text evidence="1">The sequence shown here is derived from an EMBL/GenBank/DDBJ whole genome shotgun (WGS) entry which is preliminary data.</text>
</comment>
<proteinExistence type="predicted"/>
<evidence type="ECO:0000313" key="2">
    <source>
        <dbReference type="Proteomes" id="UP001224122"/>
    </source>
</evidence>
<dbReference type="Proteomes" id="UP001224122">
    <property type="component" value="Unassembled WGS sequence"/>
</dbReference>
<name>A0ABT9Y2B5_9BACI</name>
<accession>A0ABT9Y2B5</accession>
<dbReference type="EMBL" id="JAUSTW010000014">
    <property type="protein sequence ID" value="MDQ0201964.1"/>
    <property type="molecule type" value="Genomic_DNA"/>
</dbReference>
<evidence type="ECO:0008006" key="3">
    <source>
        <dbReference type="Google" id="ProtNLM"/>
    </source>
</evidence>